<evidence type="ECO:0000313" key="2">
    <source>
        <dbReference type="EMBL" id="KAH8009395.1"/>
    </source>
</evidence>
<keyword evidence="3" id="KW-1185">Reference proteome</keyword>
<comment type="caution">
    <text evidence="2">The sequence shown here is derived from an EMBL/GenBank/DDBJ whole genome shotgun (WGS) entry which is preliminary data.</text>
</comment>
<organism evidence="2 3">
    <name type="scientific">Rhipicephalus microplus</name>
    <name type="common">Cattle tick</name>
    <name type="synonym">Boophilus microplus</name>
    <dbReference type="NCBI Taxonomy" id="6941"/>
    <lineage>
        <taxon>Eukaryota</taxon>
        <taxon>Metazoa</taxon>
        <taxon>Ecdysozoa</taxon>
        <taxon>Arthropoda</taxon>
        <taxon>Chelicerata</taxon>
        <taxon>Arachnida</taxon>
        <taxon>Acari</taxon>
        <taxon>Parasitiformes</taxon>
        <taxon>Ixodida</taxon>
        <taxon>Ixodoidea</taxon>
        <taxon>Ixodidae</taxon>
        <taxon>Rhipicephalinae</taxon>
        <taxon>Rhipicephalus</taxon>
        <taxon>Boophilus</taxon>
    </lineage>
</organism>
<evidence type="ECO:0000256" key="1">
    <source>
        <dbReference type="SAM" id="MobiDB-lite"/>
    </source>
</evidence>
<reference evidence="2" key="1">
    <citation type="journal article" date="2020" name="Cell">
        <title>Large-Scale Comparative Analyses of Tick Genomes Elucidate Their Genetic Diversity and Vector Capacities.</title>
        <authorList>
            <consortium name="Tick Genome and Microbiome Consortium (TIGMIC)"/>
            <person name="Jia N."/>
            <person name="Wang J."/>
            <person name="Shi W."/>
            <person name="Du L."/>
            <person name="Sun Y."/>
            <person name="Zhan W."/>
            <person name="Jiang J.F."/>
            <person name="Wang Q."/>
            <person name="Zhang B."/>
            <person name="Ji P."/>
            <person name="Bell-Sakyi L."/>
            <person name="Cui X.M."/>
            <person name="Yuan T.T."/>
            <person name="Jiang B.G."/>
            <person name="Yang W.F."/>
            <person name="Lam T.T."/>
            <person name="Chang Q.C."/>
            <person name="Ding S.J."/>
            <person name="Wang X.J."/>
            <person name="Zhu J.G."/>
            <person name="Ruan X.D."/>
            <person name="Zhao L."/>
            <person name="Wei J.T."/>
            <person name="Ye R.Z."/>
            <person name="Que T.C."/>
            <person name="Du C.H."/>
            <person name="Zhou Y.H."/>
            <person name="Cheng J.X."/>
            <person name="Dai P.F."/>
            <person name="Guo W.B."/>
            <person name="Han X.H."/>
            <person name="Huang E.J."/>
            <person name="Li L.F."/>
            <person name="Wei W."/>
            <person name="Gao Y.C."/>
            <person name="Liu J.Z."/>
            <person name="Shao H.Z."/>
            <person name="Wang X."/>
            <person name="Wang C.C."/>
            <person name="Yang T.C."/>
            <person name="Huo Q.B."/>
            <person name="Li W."/>
            <person name="Chen H.Y."/>
            <person name="Chen S.E."/>
            <person name="Zhou L.G."/>
            <person name="Ni X.B."/>
            <person name="Tian J.H."/>
            <person name="Sheng Y."/>
            <person name="Liu T."/>
            <person name="Pan Y.S."/>
            <person name="Xia L.Y."/>
            <person name="Li J."/>
            <person name="Zhao F."/>
            <person name="Cao W.C."/>
        </authorList>
    </citation>
    <scope>NUCLEOTIDE SEQUENCE</scope>
    <source>
        <strain evidence="2">Rmic-2018</strain>
    </source>
</reference>
<accession>A0A9J6D5M2</accession>
<proteinExistence type="predicted"/>
<dbReference type="EMBL" id="JABSTU010000011">
    <property type="protein sequence ID" value="KAH8009395.1"/>
    <property type="molecule type" value="Genomic_DNA"/>
</dbReference>
<dbReference type="Proteomes" id="UP000821866">
    <property type="component" value="Chromosome 9"/>
</dbReference>
<name>A0A9J6D5M2_RHIMP</name>
<evidence type="ECO:0000313" key="3">
    <source>
        <dbReference type="Proteomes" id="UP000821866"/>
    </source>
</evidence>
<sequence>MDVDDAEVGETPSNDSGEDDSDPTRRDADGDVEGWIEVTYKKKGRVSHGEETAQKCIRSKSPTRRGGKSIVNKFLQASKIPRLPADDIKIIVRPRDGLSFRHTCRASATKQYAKKQG</sequence>
<protein>
    <submittedName>
        <fullName evidence="2">Uncharacterized protein</fullName>
    </submittedName>
</protein>
<reference evidence="2" key="2">
    <citation type="submission" date="2021-09" db="EMBL/GenBank/DDBJ databases">
        <authorList>
            <person name="Jia N."/>
            <person name="Wang J."/>
            <person name="Shi W."/>
            <person name="Du L."/>
            <person name="Sun Y."/>
            <person name="Zhan W."/>
            <person name="Jiang J."/>
            <person name="Wang Q."/>
            <person name="Zhang B."/>
            <person name="Ji P."/>
            <person name="Sakyi L.B."/>
            <person name="Cui X."/>
            <person name="Yuan T."/>
            <person name="Jiang B."/>
            <person name="Yang W."/>
            <person name="Lam T.T.-Y."/>
            <person name="Chang Q."/>
            <person name="Ding S."/>
            <person name="Wang X."/>
            <person name="Zhu J."/>
            <person name="Ruan X."/>
            <person name="Zhao L."/>
            <person name="Wei J."/>
            <person name="Que T."/>
            <person name="Du C."/>
            <person name="Cheng J."/>
            <person name="Dai P."/>
            <person name="Han X."/>
            <person name="Huang E."/>
            <person name="Gao Y."/>
            <person name="Liu J."/>
            <person name="Shao H."/>
            <person name="Ye R."/>
            <person name="Li L."/>
            <person name="Wei W."/>
            <person name="Wang X."/>
            <person name="Wang C."/>
            <person name="Huo Q."/>
            <person name="Li W."/>
            <person name="Guo W."/>
            <person name="Chen H."/>
            <person name="Chen S."/>
            <person name="Zhou L."/>
            <person name="Zhou L."/>
            <person name="Ni X."/>
            <person name="Tian J."/>
            <person name="Zhou Y."/>
            <person name="Sheng Y."/>
            <person name="Liu T."/>
            <person name="Pan Y."/>
            <person name="Xia L."/>
            <person name="Li J."/>
            <person name="Zhao F."/>
            <person name="Cao W."/>
        </authorList>
    </citation>
    <scope>NUCLEOTIDE SEQUENCE</scope>
    <source>
        <strain evidence="2">Rmic-2018</strain>
        <tissue evidence="2">Larvae</tissue>
    </source>
</reference>
<gene>
    <name evidence="2" type="ORF">HPB51_016101</name>
</gene>
<feature type="region of interest" description="Disordered" evidence="1">
    <location>
        <begin position="1"/>
        <end position="32"/>
    </location>
</feature>
<dbReference type="AlphaFoldDB" id="A0A9J6D5M2"/>